<reference evidence="1" key="2">
    <citation type="journal article" date="2007" name="Science">
        <title>Draft genome sequence of the sexually transmitted pathogen Trichomonas vaginalis.</title>
        <authorList>
            <person name="Carlton J.M."/>
            <person name="Hirt R.P."/>
            <person name="Silva J.C."/>
            <person name="Delcher A.L."/>
            <person name="Schatz M."/>
            <person name="Zhao Q."/>
            <person name="Wortman J.R."/>
            <person name="Bidwell S.L."/>
            <person name="Alsmark U.C.M."/>
            <person name="Besteiro S."/>
            <person name="Sicheritz-Ponten T."/>
            <person name="Noel C.J."/>
            <person name="Dacks J.B."/>
            <person name="Foster P.G."/>
            <person name="Simillion C."/>
            <person name="Van de Peer Y."/>
            <person name="Miranda-Saavedra D."/>
            <person name="Barton G.J."/>
            <person name="Westrop G.D."/>
            <person name="Mueller S."/>
            <person name="Dessi D."/>
            <person name="Fiori P.L."/>
            <person name="Ren Q."/>
            <person name="Paulsen I."/>
            <person name="Zhang H."/>
            <person name="Bastida-Corcuera F.D."/>
            <person name="Simoes-Barbosa A."/>
            <person name="Brown M.T."/>
            <person name="Hayes R.D."/>
            <person name="Mukherjee M."/>
            <person name="Okumura C.Y."/>
            <person name="Schneider R."/>
            <person name="Smith A.J."/>
            <person name="Vanacova S."/>
            <person name="Villalvazo M."/>
            <person name="Haas B.J."/>
            <person name="Pertea M."/>
            <person name="Feldblyum T.V."/>
            <person name="Utterback T.R."/>
            <person name="Shu C.L."/>
            <person name="Osoegawa K."/>
            <person name="de Jong P.J."/>
            <person name="Hrdy I."/>
            <person name="Horvathova L."/>
            <person name="Zubacova Z."/>
            <person name="Dolezal P."/>
            <person name="Malik S.B."/>
            <person name="Logsdon J.M. Jr."/>
            <person name="Henze K."/>
            <person name="Gupta A."/>
            <person name="Wang C.C."/>
            <person name="Dunne R.L."/>
            <person name="Upcroft J.A."/>
            <person name="Upcroft P."/>
            <person name="White O."/>
            <person name="Salzberg S.L."/>
            <person name="Tang P."/>
            <person name="Chiu C.-H."/>
            <person name="Lee Y.-S."/>
            <person name="Embley T.M."/>
            <person name="Coombs G.H."/>
            <person name="Mottram J.C."/>
            <person name="Tachezy J."/>
            <person name="Fraser-Liggett C.M."/>
            <person name="Johnson P.J."/>
        </authorList>
    </citation>
    <scope>NUCLEOTIDE SEQUENCE [LARGE SCALE GENOMIC DNA]</scope>
    <source>
        <strain evidence="1">G3</strain>
    </source>
</reference>
<dbReference type="VEuPathDB" id="TrichDB:TVAGG3_0531870"/>
<dbReference type="Proteomes" id="UP000001542">
    <property type="component" value="Unassembled WGS sequence"/>
</dbReference>
<dbReference type="VEuPathDB" id="TrichDB:TVAG_172890"/>
<evidence type="ECO:0000313" key="1">
    <source>
        <dbReference type="EMBL" id="EAY21031.1"/>
    </source>
</evidence>
<gene>
    <name evidence="1" type="ORF">TVAG_172890</name>
</gene>
<evidence type="ECO:0000313" key="2">
    <source>
        <dbReference type="Proteomes" id="UP000001542"/>
    </source>
</evidence>
<reference evidence="1" key="1">
    <citation type="submission" date="2006-10" db="EMBL/GenBank/DDBJ databases">
        <authorList>
            <person name="Amadeo P."/>
            <person name="Zhao Q."/>
            <person name="Wortman J."/>
            <person name="Fraser-Liggett C."/>
            <person name="Carlton J."/>
        </authorList>
    </citation>
    <scope>NUCLEOTIDE SEQUENCE</scope>
    <source>
        <strain evidence="1">G3</strain>
    </source>
</reference>
<dbReference type="RefSeq" id="XP_001582017.1">
    <property type="nucleotide sequence ID" value="XM_001581967.1"/>
</dbReference>
<dbReference type="EMBL" id="DS113193">
    <property type="protein sequence ID" value="EAY21031.1"/>
    <property type="molecule type" value="Genomic_DNA"/>
</dbReference>
<proteinExistence type="predicted"/>
<sequence length="138" mass="15957">MKPIPFKRKTEPVEFSKGKEAIRAPFCQHSLNKWPQITDPSLVYIKEVPLTPELEGEFMSTFSTLTKNYAFEKASEFVIRDINSLENLIDSSNSPKCKHIIQYPITWDPNEFTRIFTDIQTALKDPDDTNNEEENVSD</sequence>
<protein>
    <submittedName>
        <fullName evidence="1">Uncharacterized protein</fullName>
    </submittedName>
</protein>
<keyword evidence="2" id="KW-1185">Reference proteome</keyword>
<accession>A2DF39</accession>
<organism evidence="1 2">
    <name type="scientific">Trichomonas vaginalis (strain ATCC PRA-98 / G3)</name>
    <dbReference type="NCBI Taxonomy" id="412133"/>
    <lineage>
        <taxon>Eukaryota</taxon>
        <taxon>Metamonada</taxon>
        <taxon>Parabasalia</taxon>
        <taxon>Trichomonadida</taxon>
        <taxon>Trichomonadidae</taxon>
        <taxon>Trichomonas</taxon>
    </lineage>
</organism>
<dbReference type="AlphaFoldDB" id="A2DF39"/>
<dbReference type="KEGG" id="tva:5466579"/>
<name>A2DF39_TRIV3</name>
<dbReference type="InParanoid" id="A2DF39"/>